<organism evidence="1 2">
    <name type="scientific">Pseudomonas fluorescens NCIMB 11764</name>
    <dbReference type="NCBI Taxonomy" id="1221522"/>
    <lineage>
        <taxon>Bacteria</taxon>
        <taxon>Pseudomonadati</taxon>
        <taxon>Pseudomonadota</taxon>
        <taxon>Gammaproteobacteria</taxon>
        <taxon>Pseudomonadales</taxon>
        <taxon>Pseudomonadaceae</taxon>
        <taxon>Pseudomonas</taxon>
    </lineage>
</organism>
<evidence type="ECO:0000313" key="2">
    <source>
        <dbReference type="Proteomes" id="UP000017175"/>
    </source>
</evidence>
<name>A0A0K1QTQ9_PSEFL</name>
<dbReference type="Proteomes" id="UP000017175">
    <property type="component" value="Chromosome"/>
</dbReference>
<sequence length="161" mass="19209">MDINLLTESMLGHWRAPSGVWQCEFQFGSRLIYVQHHNDEPPYARLAAAQRAVKATWDDLPQALTFAEQHCKTQMPELMRLYETHMPWESPLFVYSIHFDLDKPYPSYTISKNPDFDWDRILIDEDELCQEHSVCMEQYEPKDNFWVYVRRVGFQQFELGD</sequence>
<dbReference type="OrthoDB" id="6884299at2"/>
<protein>
    <submittedName>
        <fullName evidence="1">Uncharacterized protein</fullName>
    </submittedName>
</protein>
<reference evidence="1 2" key="1">
    <citation type="journal article" date="2012" name="J. Bacteriol.">
        <title>Draft genome sequence of the cyanide-utilizing bacterium Pseudomonas fluorescens strain NCIMB 11764.</title>
        <authorList>
            <person name="Vilo C.A."/>
            <person name="Benedik M.J."/>
            <person name="Kunz D.A."/>
            <person name="Dong Q."/>
        </authorList>
    </citation>
    <scope>NUCLEOTIDE SEQUENCE [LARGE SCALE GENOMIC DNA]</scope>
    <source>
        <strain evidence="1 2">NCIMB 11764</strain>
    </source>
</reference>
<dbReference type="AlphaFoldDB" id="A0A0K1QTQ9"/>
<proteinExistence type="predicted"/>
<gene>
    <name evidence="1" type="ORF">B723_23165</name>
</gene>
<evidence type="ECO:0000313" key="1">
    <source>
        <dbReference type="EMBL" id="AKV09131.1"/>
    </source>
</evidence>
<dbReference type="eggNOG" id="ENOG5031U7C">
    <property type="taxonomic scope" value="Bacteria"/>
</dbReference>
<accession>A0A0K1QTQ9</accession>
<dbReference type="RefSeq" id="WP_017339085.1">
    <property type="nucleotide sequence ID" value="NZ_CP010945.1"/>
</dbReference>
<dbReference type="EMBL" id="CP010945">
    <property type="protein sequence ID" value="AKV09131.1"/>
    <property type="molecule type" value="Genomic_DNA"/>
</dbReference>